<comment type="caution">
    <text evidence="2">The sequence shown here is derived from an EMBL/GenBank/DDBJ whole genome shotgun (WGS) entry which is preliminary data.</text>
</comment>
<feature type="region of interest" description="Disordered" evidence="1">
    <location>
        <begin position="1"/>
        <end position="94"/>
    </location>
</feature>
<name>A0A5B7FCH5_PORTR</name>
<feature type="compositionally biased region" description="Polar residues" evidence="1">
    <location>
        <begin position="15"/>
        <end position="35"/>
    </location>
</feature>
<evidence type="ECO:0000256" key="1">
    <source>
        <dbReference type="SAM" id="MobiDB-lite"/>
    </source>
</evidence>
<accession>A0A5B7FCH5</accession>
<protein>
    <submittedName>
        <fullName evidence="2">Uncharacterized protein</fullName>
    </submittedName>
</protein>
<keyword evidence="3" id="KW-1185">Reference proteome</keyword>
<gene>
    <name evidence="2" type="ORF">E2C01_038542</name>
</gene>
<feature type="compositionally biased region" description="Basic and acidic residues" evidence="1">
    <location>
        <begin position="1"/>
        <end position="12"/>
    </location>
</feature>
<proteinExistence type="predicted"/>
<feature type="compositionally biased region" description="Basic and acidic residues" evidence="1">
    <location>
        <begin position="43"/>
        <end position="70"/>
    </location>
</feature>
<sequence>MCSSKRVKEQHGNRPRSNSGRDASLTQVTETSGASVGQGRVGQEGKRKERARETSHPIRTRVTDQRKERQSIPSATENPRHSQGFPSGGKPLTD</sequence>
<reference evidence="2 3" key="1">
    <citation type="submission" date="2019-05" db="EMBL/GenBank/DDBJ databases">
        <title>Another draft genome of Portunus trituberculatus and its Hox gene families provides insights of decapod evolution.</title>
        <authorList>
            <person name="Jeong J.-H."/>
            <person name="Song I."/>
            <person name="Kim S."/>
            <person name="Choi T."/>
            <person name="Kim D."/>
            <person name="Ryu S."/>
            <person name="Kim W."/>
        </authorList>
    </citation>
    <scope>NUCLEOTIDE SEQUENCE [LARGE SCALE GENOMIC DNA]</scope>
    <source>
        <tissue evidence="2">Muscle</tissue>
    </source>
</reference>
<evidence type="ECO:0000313" key="3">
    <source>
        <dbReference type="Proteomes" id="UP000324222"/>
    </source>
</evidence>
<dbReference type="AlphaFoldDB" id="A0A5B7FCH5"/>
<dbReference type="EMBL" id="VSRR010006470">
    <property type="protein sequence ID" value="MPC44861.1"/>
    <property type="molecule type" value="Genomic_DNA"/>
</dbReference>
<organism evidence="2 3">
    <name type="scientific">Portunus trituberculatus</name>
    <name type="common">Swimming crab</name>
    <name type="synonym">Neptunus trituberculatus</name>
    <dbReference type="NCBI Taxonomy" id="210409"/>
    <lineage>
        <taxon>Eukaryota</taxon>
        <taxon>Metazoa</taxon>
        <taxon>Ecdysozoa</taxon>
        <taxon>Arthropoda</taxon>
        <taxon>Crustacea</taxon>
        <taxon>Multicrustacea</taxon>
        <taxon>Malacostraca</taxon>
        <taxon>Eumalacostraca</taxon>
        <taxon>Eucarida</taxon>
        <taxon>Decapoda</taxon>
        <taxon>Pleocyemata</taxon>
        <taxon>Brachyura</taxon>
        <taxon>Eubrachyura</taxon>
        <taxon>Portunoidea</taxon>
        <taxon>Portunidae</taxon>
        <taxon>Portuninae</taxon>
        <taxon>Portunus</taxon>
    </lineage>
</organism>
<evidence type="ECO:0000313" key="2">
    <source>
        <dbReference type="EMBL" id="MPC44861.1"/>
    </source>
</evidence>
<dbReference type="Proteomes" id="UP000324222">
    <property type="component" value="Unassembled WGS sequence"/>
</dbReference>